<dbReference type="NCBIfam" id="TIGR01869">
    <property type="entry name" value="casC_Cse4"/>
    <property type="match status" value="1"/>
</dbReference>
<reference evidence="1 2" key="1">
    <citation type="submission" date="2017-09" db="EMBL/GenBank/DDBJ databases">
        <title>Bacterial strain isolated from the female urinary microbiota.</title>
        <authorList>
            <person name="Thomas-White K."/>
            <person name="Kumar N."/>
            <person name="Forster S."/>
            <person name="Putonti C."/>
            <person name="Lawley T."/>
            <person name="Wolfe A.J."/>
        </authorList>
    </citation>
    <scope>NUCLEOTIDE SEQUENCE [LARGE SCALE GENOMIC DNA]</scope>
    <source>
        <strain evidence="1 2">UMB1301</strain>
    </source>
</reference>
<dbReference type="Proteomes" id="UP000235598">
    <property type="component" value="Unassembled WGS sequence"/>
</dbReference>
<protein>
    <submittedName>
        <fullName evidence="1">Type I-E CRISPR-associated protein Cas7/Cse4/CasC</fullName>
    </submittedName>
</protein>
<dbReference type="InterPro" id="IPR010148">
    <property type="entry name" value="CRISPR-assoc_prot_CT1975"/>
</dbReference>
<proteinExistence type="predicted"/>
<accession>A0A2N6VMR0</accession>
<evidence type="ECO:0000313" key="1">
    <source>
        <dbReference type="EMBL" id="PMD05406.1"/>
    </source>
</evidence>
<sequence length="380" mass="41438">MTTFIDFHALQTLPPSNINRGEDGAPKSAVFGGKRRQRISSQALKSAQRRDFKDLLDDSQLGIRTKQIAAEVADRVIKLNPDVSLEDAQKWAANAFKKAGLKLTVPKTSAKIQDQDSAPTAEQTGYLVFIGNHQLDRLAEAIVKKQGEAFSKKEVVEIIDTEHAVDVSLFGRMLADDASLNVDAAVQTAHAIGVTEAQPDFDFFTAVDDVSEREEETGAGMMGTIEMMSSTFYRYSTLNIDQLVHNLGDVEATLRAVEAYARTFIQSLPTGYQNSFAAHTLPDVVSVAVRKRPVSYVNAFELAIKPDGDESTATKAGRAMAKEAQQVSDLYGYVPSHSWYIAPDATNESLNDLGESTNFEALIADISQTVAEVLNDRAGE</sequence>
<organism evidence="1 2">
    <name type="scientific">Brevibacterium paucivorans</name>
    <dbReference type="NCBI Taxonomy" id="170994"/>
    <lineage>
        <taxon>Bacteria</taxon>
        <taxon>Bacillati</taxon>
        <taxon>Actinomycetota</taxon>
        <taxon>Actinomycetes</taxon>
        <taxon>Micrococcales</taxon>
        <taxon>Brevibacteriaceae</taxon>
        <taxon>Brevibacterium</taxon>
    </lineage>
</organism>
<dbReference type="RefSeq" id="WP_102238440.1">
    <property type="nucleotide sequence ID" value="NZ_PNHK01000002.1"/>
</dbReference>
<dbReference type="OrthoDB" id="5291250at2"/>
<name>A0A2N6VMR0_9MICO</name>
<dbReference type="EMBL" id="PNHK01000002">
    <property type="protein sequence ID" value="PMD05406.1"/>
    <property type="molecule type" value="Genomic_DNA"/>
</dbReference>
<evidence type="ECO:0000313" key="2">
    <source>
        <dbReference type="Proteomes" id="UP000235598"/>
    </source>
</evidence>
<dbReference type="Pfam" id="PF09344">
    <property type="entry name" value="Cas_CT1975"/>
    <property type="match status" value="1"/>
</dbReference>
<comment type="caution">
    <text evidence="1">The sequence shown here is derived from an EMBL/GenBank/DDBJ whole genome shotgun (WGS) entry which is preliminary data.</text>
</comment>
<dbReference type="AlphaFoldDB" id="A0A2N6VMR0"/>
<gene>
    <name evidence="1" type="primary">cas7e</name>
    <name evidence="1" type="ORF">CJ199_05145</name>
</gene>